<dbReference type="InterPro" id="IPR006685">
    <property type="entry name" value="MscS_channel_2nd"/>
</dbReference>
<dbReference type="InterPro" id="IPR045276">
    <property type="entry name" value="YbiO_bact"/>
</dbReference>
<dbReference type="AlphaFoldDB" id="A0A6P0ERS3"/>
<evidence type="ECO:0000256" key="6">
    <source>
        <dbReference type="ARBA" id="ARBA00023136"/>
    </source>
</evidence>
<dbReference type="EMBL" id="JAAGWB010000013">
    <property type="protein sequence ID" value="NEN50332.1"/>
    <property type="molecule type" value="Genomic_DNA"/>
</dbReference>
<evidence type="ECO:0000256" key="2">
    <source>
        <dbReference type="ARBA" id="ARBA00008017"/>
    </source>
</evidence>
<accession>A0A6P0ERS3</accession>
<dbReference type="EMBL" id="JAAGWH010000013">
    <property type="protein sequence ID" value="NEK93565.1"/>
    <property type="molecule type" value="Genomic_DNA"/>
</dbReference>
<dbReference type="PANTHER" id="PTHR30460">
    <property type="entry name" value="MODERATE CONDUCTANCE MECHANOSENSITIVE CHANNEL YBIO"/>
    <property type="match status" value="1"/>
</dbReference>
<dbReference type="SUPFAM" id="SSF50182">
    <property type="entry name" value="Sm-like ribonucleoproteins"/>
    <property type="match status" value="1"/>
</dbReference>
<dbReference type="GO" id="GO:0008381">
    <property type="term" value="F:mechanosensitive monoatomic ion channel activity"/>
    <property type="evidence" value="ECO:0007669"/>
    <property type="project" value="InterPro"/>
</dbReference>
<reference evidence="11 13" key="1">
    <citation type="submission" date="2020-01" db="EMBL/GenBank/DDBJ databases">
        <title>the WGS Modestobacter muralis CPCC 204518.</title>
        <authorList>
            <person name="Jiang Z."/>
        </authorList>
    </citation>
    <scope>NUCLEOTIDE SEQUENCE [LARGE SCALE GENOMIC DNA]</scope>
    <source>
        <strain evidence="11 13">DSM 100205</strain>
    </source>
</reference>
<dbReference type="Pfam" id="PF21088">
    <property type="entry name" value="MS_channel_1st"/>
    <property type="match status" value="1"/>
</dbReference>
<feature type="domain" description="Mechanosensitive ion channel MscS" evidence="8">
    <location>
        <begin position="119"/>
        <end position="189"/>
    </location>
</feature>
<dbReference type="Proteomes" id="UP000471152">
    <property type="component" value="Unassembled WGS sequence"/>
</dbReference>
<evidence type="ECO:0000259" key="10">
    <source>
        <dbReference type="Pfam" id="PF21088"/>
    </source>
</evidence>
<gene>
    <name evidence="12" type="ORF">G3R41_05160</name>
    <name evidence="11" type="ORF">GCU67_05160</name>
</gene>
<dbReference type="Proteomes" id="UP000468828">
    <property type="component" value="Unassembled WGS sequence"/>
</dbReference>
<evidence type="ECO:0000259" key="8">
    <source>
        <dbReference type="Pfam" id="PF00924"/>
    </source>
</evidence>
<dbReference type="RefSeq" id="WP_163609999.1">
    <property type="nucleotide sequence ID" value="NZ_JAAGWB010000013.1"/>
</dbReference>
<keyword evidence="4 7" id="KW-0812">Transmembrane</keyword>
<dbReference type="SUPFAM" id="SSF82861">
    <property type="entry name" value="Mechanosensitive channel protein MscS (YggB), transmembrane region"/>
    <property type="match status" value="1"/>
</dbReference>
<feature type="domain" description="Mechanosensitive ion channel MscS C-terminal" evidence="9">
    <location>
        <begin position="195"/>
        <end position="281"/>
    </location>
</feature>
<dbReference type="InterPro" id="IPR011066">
    <property type="entry name" value="MscS_channel_C_sf"/>
</dbReference>
<dbReference type="Gene3D" id="3.30.70.100">
    <property type="match status" value="1"/>
</dbReference>
<name>A0A6P0ERS3_9ACTN</name>
<dbReference type="FunFam" id="2.30.30.60:FF:000001">
    <property type="entry name" value="MscS Mechanosensitive ion channel"/>
    <property type="match status" value="1"/>
</dbReference>
<dbReference type="Gene3D" id="1.10.287.1260">
    <property type="match status" value="1"/>
</dbReference>
<protein>
    <submittedName>
        <fullName evidence="11">Mechanosensitive ion channel family protein</fullName>
    </submittedName>
</protein>
<feature type="domain" description="Mechanosensitive ion channel transmembrane helices 2/3" evidence="10">
    <location>
        <begin position="79"/>
        <end position="117"/>
    </location>
</feature>
<dbReference type="InterPro" id="IPR049278">
    <property type="entry name" value="MS_channel_C"/>
</dbReference>
<evidence type="ECO:0000313" key="14">
    <source>
        <dbReference type="Proteomes" id="UP000471152"/>
    </source>
</evidence>
<reference evidence="12 14" key="2">
    <citation type="submission" date="2020-02" db="EMBL/GenBank/DDBJ databases">
        <title>The WGS of Modestobacter muralis DSM 100205.</title>
        <authorList>
            <person name="Jiang Z."/>
        </authorList>
    </citation>
    <scope>NUCLEOTIDE SEQUENCE [LARGE SCALE GENOMIC DNA]</scope>
    <source>
        <strain evidence="12 14">DSM 100205</strain>
    </source>
</reference>
<dbReference type="Gene3D" id="2.30.30.60">
    <property type="match status" value="1"/>
</dbReference>
<dbReference type="InterPro" id="IPR011014">
    <property type="entry name" value="MscS_channel_TM-2"/>
</dbReference>
<sequence length="307" mass="32731">MDVLSEGPVTDALYWVRGPGLHALLIVLGAVLLARLVSWAGKRITDRIDAAATGSDALVRSEAAKHRHSLTQVLTWAAIVLIWSIAIFFVLETLGVPVTGLVAPATVLGVGLGFGAQRIVGDVLAGFFLITERQYGFGDVVAIQVVGGGDPAEGTVEDVNLRITRLRSVNGEVVIVPNGQIVKVVNLSRDWARAVVDVPVPSSADVNRVQQVLREVGERAFADPRLHRLLLDAPSVMGVESLALDEVNLRIVARTLPGKQFEVGRDLRARVALALSREGVSLRATAQEDDVRDEALAEDRARSGGAA</sequence>
<comment type="caution">
    <text evidence="11">The sequence shown here is derived from an EMBL/GenBank/DDBJ whole genome shotgun (WGS) entry which is preliminary data.</text>
</comment>
<keyword evidence="13" id="KW-1185">Reference proteome</keyword>
<comment type="similarity">
    <text evidence="2">Belongs to the MscS (TC 1.A.23) family.</text>
</comment>
<dbReference type="Pfam" id="PF00924">
    <property type="entry name" value="MS_channel_2nd"/>
    <property type="match status" value="1"/>
</dbReference>
<evidence type="ECO:0000256" key="1">
    <source>
        <dbReference type="ARBA" id="ARBA00004651"/>
    </source>
</evidence>
<dbReference type="InterPro" id="IPR049142">
    <property type="entry name" value="MS_channel_1st"/>
</dbReference>
<comment type="subcellular location">
    <subcellularLocation>
        <location evidence="1">Cell membrane</location>
        <topology evidence="1">Multi-pass membrane protein</topology>
    </subcellularLocation>
</comment>
<dbReference type="SUPFAM" id="SSF82689">
    <property type="entry name" value="Mechanosensitive channel protein MscS (YggB), C-terminal domain"/>
    <property type="match status" value="1"/>
</dbReference>
<evidence type="ECO:0000313" key="12">
    <source>
        <dbReference type="EMBL" id="NEN50332.1"/>
    </source>
</evidence>
<feature type="transmembrane region" description="Helical" evidence="7">
    <location>
        <begin position="73"/>
        <end position="91"/>
    </location>
</feature>
<dbReference type="GO" id="GO:0005886">
    <property type="term" value="C:plasma membrane"/>
    <property type="evidence" value="ECO:0007669"/>
    <property type="project" value="UniProtKB-SubCell"/>
</dbReference>
<evidence type="ECO:0000256" key="4">
    <source>
        <dbReference type="ARBA" id="ARBA00022692"/>
    </source>
</evidence>
<organism evidence="11 13">
    <name type="scientific">Modestobacter muralis</name>
    <dbReference type="NCBI Taxonomy" id="1608614"/>
    <lineage>
        <taxon>Bacteria</taxon>
        <taxon>Bacillati</taxon>
        <taxon>Actinomycetota</taxon>
        <taxon>Actinomycetes</taxon>
        <taxon>Geodermatophilales</taxon>
        <taxon>Geodermatophilaceae</taxon>
        <taxon>Modestobacter</taxon>
    </lineage>
</organism>
<evidence type="ECO:0000256" key="7">
    <source>
        <dbReference type="SAM" id="Phobius"/>
    </source>
</evidence>
<keyword evidence="6 7" id="KW-0472">Membrane</keyword>
<evidence type="ECO:0000313" key="11">
    <source>
        <dbReference type="EMBL" id="NEK93565.1"/>
    </source>
</evidence>
<dbReference type="InterPro" id="IPR023408">
    <property type="entry name" value="MscS_beta-dom_sf"/>
</dbReference>
<dbReference type="PANTHER" id="PTHR30460:SF0">
    <property type="entry name" value="MODERATE CONDUCTANCE MECHANOSENSITIVE CHANNEL YBIO"/>
    <property type="match status" value="1"/>
</dbReference>
<evidence type="ECO:0000259" key="9">
    <source>
        <dbReference type="Pfam" id="PF21082"/>
    </source>
</evidence>
<keyword evidence="5 7" id="KW-1133">Transmembrane helix</keyword>
<evidence type="ECO:0000313" key="13">
    <source>
        <dbReference type="Proteomes" id="UP000468828"/>
    </source>
</evidence>
<evidence type="ECO:0000256" key="3">
    <source>
        <dbReference type="ARBA" id="ARBA00022475"/>
    </source>
</evidence>
<feature type="transmembrane region" description="Helical" evidence="7">
    <location>
        <begin position="97"/>
        <end position="116"/>
    </location>
</feature>
<keyword evidence="3" id="KW-1003">Cell membrane</keyword>
<dbReference type="InterPro" id="IPR010920">
    <property type="entry name" value="LSM_dom_sf"/>
</dbReference>
<evidence type="ECO:0000256" key="5">
    <source>
        <dbReference type="ARBA" id="ARBA00022989"/>
    </source>
</evidence>
<feature type="transmembrane region" description="Helical" evidence="7">
    <location>
        <begin position="20"/>
        <end position="37"/>
    </location>
</feature>
<proteinExistence type="inferred from homology"/>
<dbReference type="Pfam" id="PF21082">
    <property type="entry name" value="MS_channel_3rd"/>
    <property type="match status" value="1"/>
</dbReference>